<accession>A0A1I7C8I6</accession>
<proteinExistence type="predicted"/>
<gene>
    <name evidence="1" type="ORF">SAMN04487956_13826</name>
</gene>
<dbReference type="EMBL" id="FPAQ01000038">
    <property type="protein sequence ID" value="SFT95736.1"/>
    <property type="molecule type" value="Genomic_DNA"/>
</dbReference>
<protein>
    <submittedName>
        <fullName evidence="1">Uncharacterized protein</fullName>
    </submittedName>
</protein>
<dbReference type="AlphaFoldDB" id="A0A1I7C8I6"/>
<dbReference type="OrthoDB" id="6163863at2"/>
<evidence type="ECO:0000313" key="2">
    <source>
        <dbReference type="Proteomes" id="UP000199594"/>
    </source>
</evidence>
<organism evidence="1 2">
    <name type="scientific">Halomonas saccharevitans</name>
    <dbReference type="NCBI Taxonomy" id="416872"/>
    <lineage>
        <taxon>Bacteria</taxon>
        <taxon>Pseudomonadati</taxon>
        <taxon>Pseudomonadota</taxon>
        <taxon>Gammaproteobacteria</taxon>
        <taxon>Oceanospirillales</taxon>
        <taxon>Halomonadaceae</taxon>
        <taxon>Halomonas</taxon>
    </lineage>
</organism>
<dbReference type="RefSeq" id="WP_089851462.1">
    <property type="nucleotide sequence ID" value="NZ_FPAQ01000038.1"/>
</dbReference>
<dbReference type="Proteomes" id="UP000199594">
    <property type="component" value="Unassembled WGS sequence"/>
</dbReference>
<reference evidence="1 2" key="1">
    <citation type="submission" date="2016-10" db="EMBL/GenBank/DDBJ databases">
        <authorList>
            <person name="de Groot N.N."/>
        </authorList>
    </citation>
    <scope>NUCLEOTIDE SEQUENCE [LARGE SCALE GENOMIC DNA]</scope>
    <source>
        <strain evidence="1 2">CGMCC 1.6493</strain>
    </source>
</reference>
<evidence type="ECO:0000313" key="1">
    <source>
        <dbReference type="EMBL" id="SFT95736.1"/>
    </source>
</evidence>
<name>A0A1I7C8I6_9GAMM</name>
<sequence length="158" mass="17150">MTTITRDSLAQAAQEGTGIAHLSPGQAWAAHRLAMPPERLEKPLAPHIAALLENVERMAARQFFASADRDNAESIIRAAHDEAHPMYLRAPMLETLRQGMVECLPGLTPSGVNDKGEAVYRLADIASALDVPEDELLARAEAMGMKDRMEAGPVHPLH</sequence>